<name>A0A090YWM8_9BACI</name>
<dbReference type="Proteomes" id="UP000029389">
    <property type="component" value="Unassembled WGS sequence"/>
</dbReference>
<comment type="caution">
    <text evidence="1">The sequence shown here is derived from an EMBL/GenBank/DDBJ whole genome shotgun (WGS) entry which is preliminary data.</text>
</comment>
<proteinExistence type="predicted"/>
<dbReference type="EMBL" id="JMQC01000008">
    <property type="protein sequence ID" value="KFN02448.1"/>
    <property type="molecule type" value="Genomic_DNA"/>
</dbReference>
<dbReference type="PATRIC" id="fig|1405.8.peg.3960"/>
<organism evidence="1 2">
    <name type="scientific">Bacillus clarus</name>
    <dbReference type="NCBI Taxonomy" id="2338372"/>
    <lineage>
        <taxon>Bacteria</taxon>
        <taxon>Bacillati</taxon>
        <taxon>Bacillota</taxon>
        <taxon>Bacilli</taxon>
        <taxon>Bacillales</taxon>
        <taxon>Bacillaceae</taxon>
        <taxon>Bacillus</taxon>
        <taxon>Bacillus cereus group</taxon>
    </lineage>
</organism>
<gene>
    <name evidence="1" type="ORF">DJ93_3850</name>
</gene>
<reference evidence="1 2" key="1">
    <citation type="submission" date="2014-04" db="EMBL/GenBank/DDBJ databases">
        <authorList>
            <person name="Bishop-Lilly K.A."/>
            <person name="Broomall S.M."/>
            <person name="Chain P.S."/>
            <person name="Chertkov O."/>
            <person name="Coyne S.R."/>
            <person name="Daligault H.E."/>
            <person name="Davenport K.W."/>
            <person name="Erkkila T."/>
            <person name="Frey K.G."/>
            <person name="Gibbons H.S."/>
            <person name="Gu W."/>
            <person name="Jaissle J."/>
            <person name="Johnson S.L."/>
            <person name="Koroleva G.I."/>
            <person name="Ladner J.T."/>
            <person name="Lo C.-C."/>
            <person name="Minogue T.D."/>
            <person name="Munk C."/>
            <person name="Palacios G.F."/>
            <person name="Redden C.L."/>
            <person name="Rosenzweig C.N."/>
            <person name="Scholz M.B."/>
            <person name="Teshima H."/>
            <person name="Xu Y."/>
        </authorList>
    </citation>
    <scope>NUCLEOTIDE SEQUENCE [LARGE SCALE GENOMIC DNA]</scope>
    <source>
        <strain evidence="1 2">BHP</strain>
    </source>
</reference>
<dbReference type="AlphaFoldDB" id="A0A090YWM8"/>
<accession>A0A090YWM8</accession>
<evidence type="ECO:0000313" key="2">
    <source>
        <dbReference type="Proteomes" id="UP000029389"/>
    </source>
</evidence>
<evidence type="ECO:0000313" key="1">
    <source>
        <dbReference type="EMBL" id="KFN02448.1"/>
    </source>
</evidence>
<protein>
    <submittedName>
        <fullName evidence="1">Putative transcriptional regulator, Bla/Mec</fullName>
    </submittedName>
</protein>
<sequence>MRIQNKRMIVLLLLIGICFLGLYNSSVFAQFKSIDEYKIHEEIMDKKVEKLTADEMKKIGEYLVAAQLSVFALDD</sequence>